<protein>
    <submittedName>
        <fullName evidence="2">Uncharacterized protein</fullName>
    </submittedName>
</protein>
<dbReference type="Proteomes" id="UP000887579">
    <property type="component" value="Unplaced"/>
</dbReference>
<dbReference type="WBParaSite" id="ES5_v2.g21714.t1">
    <property type="protein sequence ID" value="ES5_v2.g21714.t1"/>
    <property type="gene ID" value="ES5_v2.g21714"/>
</dbReference>
<sequence length="383" mass="42692">MKQVWYEKILKDFFECYKPFNYPFNNHHITAATISSIIPPKRLKVSPPPPLSLTCKNGNPLFPFGATLKYLFEISYEGRRKLICIDISTGCIYEVHRLKSKDIINVAATDTSIIFHLSTSNVKDNYDGCEFMTLRTTFFATLMMLEGFKDGKFGEIMSRMLPVKDPVLNKLLYVETLDELVEKRCLNPSTSRAIVNGKGIAATLNSFYIVSSEDENTIIREYLSSNELIKTYHLPFKVIDIAAGFRHVLLLDDNGKVYTHGVGMHGELGLGEEIKKVENGFLEILTLREQAPTGIKAIAVGALHSVVLTNTGDLYSFGMNEKGVLGPGIEDSAAFDPYPVDLSKSVESIKTSLFTNYVFYDDGSHDVFGDSNVPGITELNGFC</sequence>
<accession>A0AC34FVX4</accession>
<reference evidence="2" key="1">
    <citation type="submission" date="2022-11" db="UniProtKB">
        <authorList>
            <consortium name="WormBaseParasite"/>
        </authorList>
    </citation>
    <scope>IDENTIFICATION</scope>
</reference>
<evidence type="ECO:0000313" key="1">
    <source>
        <dbReference type="Proteomes" id="UP000887579"/>
    </source>
</evidence>
<organism evidence="1 2">
    <name type="scientific">Panagrolaimus sp. ES5</name>
    <dbReference type="NCBI Taxonomy" id="591445"/>
    <lineage>
        <taxon>Eukaryota</taxon>
        <taxon>Metazoa</taxon>
        <taxon>Ecdysozoa</taxon>
        <taxon>Nematoda</taxon>
        <taxon>Chromadorea</taxon>
        <taxon>Rhabditida</taxon>
        <taxon>Tylenchina</taxon>
        <taxon>Panagrolaimomorpha</taxon>
        <taxon>Panagrolaimoidea</taxon>
        <taxon>Panagrolaimidae</taxon>
        <taxon>Panagrolaimus</taxon>
    </lineage>
</organism>
<name>A0AC34FVX4_9BILA</name>
<proteinExistence type="predicted"/>
<evidence type="ECO:0000313" key="2">
    <source>
        <dbReference type="WBParaSite" id="ES5_v2.g21714.t1"/>
    </source>
</evidence>